<protein>
    <submittedName>
        <fullName evidence="2">Type II toxin-antitoxin system RelE/ParE family toxin</fullName>
    </submittedName>
</protein>
<dbReference type="RefSeq" id="WP_007217401.1">
    <property type="nucleotide sequence ID" value="NZ_CABMLT010000001.1"/>
</dbReference>
<dbReference type="Gene3D" id="3.30.2310.20">
    <property type="entry name" value="RelE-like"/>
    <property type="match status" value="1"/>
</dbReference>
<dbReference type="AlphaFoldDB" id="A0A108TH84"/>
<keyword evidence="1" id="KW-1277">Toxin-antitoxin system</keyword>
<dbReference type="EMBL" id="VVYV01000017">
    <property type="protein sequence ID" value="KAA5418430.1"/>
    <property type="molecule type" value="Genomic_DNA"/>
</dbReference>
<dbReference type="Pfam" id="PF05016">
    <property type="entry name" value="ParE_toxin"/>
    <property type="match status" value="1"/>
</dbReference>
<dbReference type="GeneID" id="66307263"/>
<dbReference type="InterPro" id="IPR007712">
    <property type="entry name" value="RelE/ParE_toxin"/>
</dbReference>
<comment type="caution">
    <text evidence="2">The sequence shown here is derived from an EMBL/GenBank/DDBJ whole genome shotgun (WGS) entry which is preliminary data.</text>
</comment>
<organism evidence="2 3">
    <name type="scientific">Bacteroides cellulosilyticus</name>
    <dbReference type="NCBI Taxonomy" id="246787"/>
    <lineage>
        <taxon>Bacteria</taxon>
        <taxon>Pseudomonadati</taxon>
        <taxon>Bacteroidota</taxon>
        <taxon>Bacteroidia</taxon>
        <taxon>Bacteroidales</taxon>
        <taxon>Bacteroidaceae</taxon>
        <taxon>Bacteroides</taxon>
    </lineage>
</organism>
<accession>A0A108TH84</accession>
<evidence type="ECO:0000256" key="1">
    <source>
        <dbReference type="ARBA" id="ARBA00022649"/>
    </source>
</evidence>
<dbReference type="Proteomes" id="UP000448877">
    <property type="component" value="Unassembled WGS sequence"/>
</dbReference>
<name>A0A108TH84_9BACE</name>
<gene>
    <name evidence="2" type="ORF">F2Y81_11500</name>
</gene>
<dbReference type="InterPro" id="IPR035093">
    <property type="entry name" value="RelE/ParE_toxin_dom_sf"/>
</dbReference>
<sequence length="103" mass="12621">MKVEWAPRALHEWENTVRYIYREFGRKAAEEFEQSVAKWEARIAINPELAHQEPLLKHRDKLYRGLIVSKYNKLIFYVEEDIVYISDLWDMRREPSRLSRRLK</sequence>
<evidence type="ECO:0000313" key="3">
    <source>
        <dbReference type="Proteomes" id="UP000448877"/>
    </source>
</evidence>
<reference evidence="2 3" key="1">
    <citation type="journal article" date="2019" name="Nat. Med.">
        <title>A library of human gut bacterial isolates paired with longitudinal multiomics data enables mechanistic microbiome research.</title>
        <authorList>
            <person name="Poyet M."/>
            <person name="Groussin M."/>
            <person name="Gibbons S.M."/>
            <person name="Avila-Pacheco J."/>
            <person name="Jiang X."/>
            <person name="Kearney S.M."/>
            <person name="Perrotta A.R."/>
            <person name="Berdy B."/>
            <person name="Zhao S."/>
            <person name="Lieberman T.D."/>
            <person name="Swanson P.K."/>
            <person name="Smith M."/>
            <person name="Roesemann S."/>
            <person name="Alexander J.E."/>
            <person name="Rich S.A."/>
            <person name="Livny J."/>
            <person name="Vlamakis H."/>
            <person name="Clish C."/>
            <person name="Bullock K."/>
            <person name="Deik A."/>
            <person name="Scott J."/>
            <person name="Pierce K.A."/>
            <person name="Xavier R.J."/>
            <person name="Alm E.J."/>
        </authorList>
    </citation>
    <scope>NUCLEOTIDE SEQUENCE [LARGE SCALE GENOMIC DNA]</scope>
    <source>
        <strain evidence="2 3">BIOML-A6</strain>
    </source>
</reference>
<proteinExistence type="predicted"/>
<evidence type="ECO:0000313" key="2">
    <source>
        <dbReference type="EMBL" id="KAA5418430.1"/>
    </source>
</evidence>